<dbReference type="PRINTS" id="PR00463">
    <property type="entry name" value="EP450I"/>
</dbReference>
<dbReference type="GO" id="GO:0020037">
    <property type="term" value="F:heme binding"/>
    <property type="evidence" value="ECO:0007669"/>
    <property type="project" value="InterPro"/>
</dbReference>
<dbReference type="GO" id="GO:0005737">
    <property type="term" value="C:cytoplasm"/>
    <property type="evidence" value="ECO:0007669"/>
    <property type="project" value="TreeGrafter"/>
</dbReference>
<organism evidence="5 6">
    <name type="scientific">Elachura formosa</name>
    <name type="common">spotted wren-babbler</name>
    <dbReference type="NCBI Taxonomy" id="1463973"/>
    <lineage>
        <taxon>Eukaryota</taxon>
        <taxon>Metazoa</taxon>
        <taxon>Chordata</taxon>
        <taxon>Craniata</taxon>
        <taxon>Vertebrata</taxon>
        <taxon>Euteleostomi</taxon>
        <taxon>Archelosauria</taxon>
        <taxon>Archosauria</taxon>
        <taxon>Dinosauria</taxon>
        <taxon>Saurischia</taxon>
        <taxon>Theropoda</taxon>
        <taxon>Coelurosauria</taxon>
        <taxon>Aves</taxon>
        <taxon>Neognathae</taxon>
        <taxon>Neoaves</taxon>
        <taxon>Telluraves</taxon>
        <taxon>Australaves</taxon>
        <taxon>Passeriformes</taxon>
        <taxon>Elachuridae</taxon>
        <taxon>Elachura</taxon>
    </lineage>
</organism>
<evidence type="ECO:0000256" key="1">
    <source>
        <dbReference type="ARBA" id="ARBA00001971"/>
    </source>
</evidence>
<dbReference type="Gene3D" id="1.10.630.10">
    <property type="entry name" value="Cytochrome P450"/>
    <property type="match status" value="1"/>
</dbReference>
<reference evidence="5" key="1">
    <citation type="submission" date="2019-09" db="EMBL/GenBank/DDBJ databases">
        <title>Bird 10,000 Genomes (B10K) Project - Family phase.</title>
        <authorList>
            <person name="Zhang G."/>
        </authorList>
    </citation>
    <scope>NUCLEOTIDE SEQUENCE</scope>
    <source>
        <strain evidence="5">B10K-IZCAS-20218</strain>
        <tissue evidence="5">Blood</tissue>
    </source>
</reference>
<dbReference type="OrthoDB" id="1055148at2759"/>
<dbReference type="InterPro" id="IPR036396">
    <property type="entry name" value="Cyt_P450_sf"/>
</dbReference>
<dbReference type="GO" id="GO:0005506">
    <property type="term" value="F:iron ion binding"/>
    <property type="evidence" value="ECO:0007669"/>
    <property type="project" value="InterPro"/>
</dbReference>
<dbReference type="GO" id="GO:0016712">
    <property type="term" value="F:oxidoreductase activity, acting on paired donors, with incorporation or reduction of molecular oxygen, reduced flavin or flavoprotein as one donor, and incorporation of one atom of oxygen"/>
    <property type="evidence" value="ECO:0007669"/>
    <property type="project" value="TreeGrafter"/>
</dbReference>
<comment type="caution">
    <text evidence="5">The sequence shown here is derived from an EMBL/GenBank/DDBJ whole genome shotgun (WGS) entry which is preliminary data.</text>
</comment>
<dbReference type="Proteomes" id="UP000623542">
    <property type="component" value="Unassembled WGS sequence"/>
</dbReference>
<comment type="cofactor">
    <cofactor evidence="1">
        <name>heme</name>
        <dbReference type="ChEBI" id="CHEBI:30413"/>
    </cofactor>
</comment>
<dbReference type="GO" id="GO:0006082">
    <property type="term" value="P:organic acid metabolic process"/>
    <property type="evidence" value="ECO:0007669"/>
    <property type="project" value="TreeGrafter"/>
</dbReference>
<feature type="non-terminal residue" evidence="5">
    <location>
        <position position="74"/>
    </location>
</feature>
<dbReference type="PANTHER" id="PTHR24300:SF346">
    <property type="entry name" value="CYTOCHROME P450 2C44"/>
    <property type="match status" value="1"/>
</dbReference>
<dbReference type="GO" id="GO:0006805">
    <property type="term" value="P:xenobiotic metabolic process"/>
    <property type="evidence" value="ECO:0007669"/>
    <property type="project" value="TreeGrafter"/>
</dbReference>
<accession>A0A851UU96</accession>
<dbReference type="SUPFAM" id="SSF48264">
    <property type="entry name" value="Cytochrome P450"/>
    <property type="match status" value="1"/>
</dbReference>
<sequence length="74" mass="8158">ILQLDLKDIPASLSKLAKEYGPVYTLYFGSWPTVVLHGYDVVKEALLNQGDEFLGRGPLPIIEDSQKGHGIVFS</sequence>
<comment type="similarity">
    <text evidence="2">Belongs to the cytochrome P450 family.</text>
</comment>
<name>A0A851UU96_9PASS</name>
<protein>
    <submittedName>
        <fullName evidence="5">CP2CN protein</fullName>
    </submittedName>
</protein>
<keyword evidence="3" id="KW-0479">Metal-binding</keyword>
<evidence type="ECO:0000256" key="4">
    <source>
        <dbReference type="ARBA" id="ARBA00023004"/>
    </source>
</evidence>
<dbReference type="EMBL" id="WBNG01004671">
    <property type="protein sequence ID" value="NXD32318.1"/>
    <property type="molecule type" value="Genomic_DNA"/>
</dbReference>
<dbReference type="InterPro" id="IPR002401">
    <property type="entry name" value="Cyt_P450_E_grp-I"/>
</dbReference>
<evidence type="ECO:0000256" key="2">
    <source>
        <dbReference type="ARBA" id="ARBA00010617"/>
    </source>
</evidence>
<dbReference type="PANTHER" id="PTHR24300">
    <property type="entry name" value="CYTOCHROME P450 508A4-RELATED"/>
    <property type="match status" value="1"/>
</dbReference>
<proteinExistence type="inferred from homology"/>
<dbReference type="InterPro" id="IPR050182">
    <property type="entry name" value="Cytochrome_P450_fam2"/>
</dbReference>
<dbReference type="Pfam" id="PF00067">
    <property type="entry name" value="p450"/>
    <property type="match status" value="1"/>
</dbReference>
<evidence type="ECO:0000313" key="6">
    <source>
        <dbReference type="Proteomes" id="UP000623542"/>
    </source>
</evidence>
<keyword evidence="6" id="KW-1185">Reference proteome</keyword>
<evidence type="ECO:0000256" key="3">
    <source>
        <dbReference type="ARBA" id="ARBA00022723"/>
    </source>
</evidence>
<evidence type="ECO:0000313" key="5">
    <source>
        <dbReference type="EMBL" id="NXD32318.1"/>
    </source>
</evidence>
<keyword evidence="4" id="KW-0408">Iron</keyword>
<dbReference type="AlphaFoldDB" id="A0A851UU96"/>
<dbReference type="InterPro" id="IPR001128">
    <property type="entry name" value="Cyt_P450"/>
</dbReference>
<feature type="non-terminal residue" evidence="5">
    <location>
        <position position="1"/>
    </location>
</feature>
<gene>
    <name evidence="5" type="primary">Cyp2c23_0</name>
    <name evidence="5" type="ORF">ELAFOR_R15080</name>
</gene>